<dbReference type="InterPro" id="IPR050953">
    <property type="entry name" value="N4_N6_ade-DNA_methylase"/>
</dbReference>
<protein>
    <recommendedName>
        <fullName evidence="1">site-specific DNA-methyltransferase (adenine-specific)</fullName>
        <ecNumber evidence="1">2.1.1.72</ecNumber>
    </recommendedName>
</protein>
<evidence type="ECO:0000256" key="5">
    <source>
        <dbReference type="SAM" id="MobiDB-lite"/>
    </source>
</evidence>
<dbReference type="InterPro" id="IPR046816">
    <property type="entry name" value="MmeI_Mtase"/>
</dbReference>
<dbReference type="PRINTS" id="PR00507">
    <property type="entry name" value="N12N6MTFRASE"/>
</dbReference>
<name>A0A6L9SAX3_9ACTN</name>
<comment type="caution">
    <text evidence="7">The sequence shown here is derived from an EMBL/GenBank/DDBJ whole genome shotgun (WGS) entry which is preliminary data.</text>
</comment>
<dbReference type="InterPro" id="IPR029063">
    <property type="entry name" value="SAM-dependent_MTases_sf"/>
</dbReference>
<organism evidence="7 8">
    <name type="scientific">Phytoactinopolyspora halotolerans</name>
    <dbReference type="NCBI Taxonomy" id="1981512"/>
    <lineage>
        <taxon>Bacteria</taxon>
        <taxon>Bacillati</taxon>
        <taxon>Actinomycetota</taxon>
        <taxon>Actinomycetes</taxon>
        <taxon>Jiangellales</taxon>
        <taxon>Jiangellaceae</taxon>
        <taxon>Phytoactinopolyspora</taxon>
    </lineage>
</organism>
<comment type="catalytic activity">
    <reaction evidence="4">
        <text>a 2'-deoxyadenosine in DNA + S-adenosyl-L-methionine = an N(6)-methyl-2'-deoxyadenosine in DNA + S-adenosyl-L-homocysteine + H(+)</text>
        <dbReference type="Rhea" id="RHEA:15197"/>
        <dbReference type="Rhea" id="RHEA-COMP:12418"/>
        <dbReference type="Rhea" id="RHEA-COMP:12419"/>
        <dbReference type="ChEBI" id="CHEBI:15378"/>
        <dbReference type="ChEBI" id="CHEBI:57856"/>
        <dbReference type="ChEBI" id="CHEBI:59789"/>
        <dbReference type="ChEBI" id="CHEBI:90615"/>
        <dbReference type="ChEBI" id="CHEBI:90616"/>
        <dbReference type="EC" id="2.1.1.72"/>
    </reaction>
</comment>
<evidence type="ECO:0000256" key="3">
    <source>
        <dbReference type="ARBA" id="ARBA00022679"/>
    </source>
</evidence>
<evidence type="ECO:0000256" key="1">
    <source>
        <dbReference type="ARBA" id="ARBA00011900"/>
    </source>
</evidence>
<dbReference type="GO" id="GO:0009007">
    <property type="term" value="F:site-specific DNA-methyltransferase (adenine-specific) activity"/>
    <property type="evidence" value="ECO:0007669"/>
    <property type="project" value="UniProtKB-EC"/>
</dbReference>
<dbReference type="Pfam" id="PF20473">
    <property type="entry name" value="MmeI_Mtase"/>
    <property type="match status" value="1"/>
</dbReference>
<reference evidence="7 8" key="1">
    <citation type="submission" date="2020-02" db="EMBL/GenBank/DDBJ databases">
        <authorList>
            <person name="Li X.-J."/>
            <person name="Han X.-M."/>
        </authorList>
    </citation>
    <scope>NUCLEOTIDE SEQUENCE [LARGE SCALE GENOMIC DNA]</scope>
    <source>
        <strain evidence="7 8">CCTCC AB 2017055</strain>
    </source>
</reference>
<dbReference type="Proteomes" id="UP000475214">
    <property type="component" value="Unassembled WGS sequence"/>
</dbReference>
<proteinExistence type="predicted"/>
<dbReference type="EC" id="2.1.1.72" evidence="1"/>
<accession>A0A6L9SAX3</accession>
<evidence type="ECO:0000256" key="4">
    <source>
        <dbReference type="ARBA" id="ARBA00047942"/>
    </source>
</evidence>
<dbReference type="GO" id="GO:0032259">
    <property type="term" value="P:methylation"/>
    <property type="evidence" value="ECO:0007669"/>
    <property type="project" value="UniProtKB-KW"/>
</dbReference>
<gene>
    <name evidence="7" type="ORF">G1H10_13335</name>
</gene>
<evidence type="ECO:0000256" key="2">
    <source>
        <dbReference type="ARBA" id="ARBA00022603"/>
    </source>
</evidence>
<dbReference type="PANTHER" id="PTHR33841:SF1">
    <property type="entry name" value="DNA METHYLTRANSFERASE A"/>
    <property type="match status" value="1"/>
</dbReference>
<evidence type="ECO:0000313" key="7">
    <source>
        <dbReference type="EMBL" id="NEE01150.1"/>
    </source>
</evidence>
<dbReference type="EMBL" id="JAAGOA010000008">
    <property type="protein sequence ID" value="NEE01150.1"/>
    <property type="molecule type" value="Genomic_DNA"/>
</dbReference>
<evidence type="ECO:0000313" key="8">
    <source>
        <dbReference type="Proteomes" id="UP000475214"/>
    </source>
</evidence>
<dbReference type="PANTHER" id="PTHR33841">
    <property type="entry name" value="DNA METHYLTRANSFERASE YEEA-RELATED"/>
    <property type="match status" value="1"/>
</dbReference>
<evidence type="ECO:0000259" key="6">
    <source>
        <dbReference type="Pfam" id="PF20473"/>
    </source>
</evidence>
<sequence length="1360" mass="150963">MSQVNGLQAIRSVGGIVPPSMLERIRSNAVDQASLAPTSYHLASGENLRDAASRAWQYLRGAYTGWRQAQKRQPAGMDDTRAQTTRERWLQVLLREFGYGQVPTVAGGFTIGDQEYPVSHRWDHVPIHLLGPGVDLDKRSPGVAGAARQPQAMVQEFLNRTDGHLWAILSNGRKLRLLRDSTALSGAAYLEIDLEAIFDGELFSEFLLFWQLAHVSRLEKRNGPEAAPADCWLESWRNDAVAAGARALDQLRVGVEAAIAALGTGFIRHPRNSWLVDALRTEGQLSNADYQRALLRLVYRLLFVFVAEDRDALLDPAASVSAHERYAKYFSTARLRRLARVRAGGPHSDLWDAQVLVLYALGGDGATTGLGEPAIGLPALGGLFDPDRRLTPVQGAPDPDLLLGASLRNEDFLAAIRALSWIEGPGGRVQPVDYRNLDSEELGSVYESLLELVPRVDLGQQIFTLERVSGNERKTTGSYYTPPALVNSLLDTALDPLLDRAVKEAVDHSDAERRLLKLTVCDPACGSGHFLVAAARRIAKRLAGVRATDDEPTAADEYHALREVVGQCIYGVDMNDLAAELAKVSLWMAALEPGKPLGFLDAHIKVGNSLLGATPKLLADGVPDAAFSAILTGDDKKIAKTMKATNAKQRRDREHGWLRLDDDDLGVTTSTLAKSLGTANGGLAESANETRGLAASYFAADESDQVRHARQLADAWCAAFVWHKTEGAPPPPTEDWLHEAAAADGPRQDVTANEIARLAEQYRFLHWHIEFPDIFDVEGELGPDGWSGGFSCVLGNPPWEHTELKEQEFFAARDPEIASATGAKRKQLINDLVQGDPALWEEFVAAKRREDGVRAFTRTSGRYELTGRGRINTYAIFAEADRSLIDPAGRLGVILPTGIATDATTQYFFRDLVETASLASLFDFENAKPVFAGVHRSFKFCLLTLAGRDEHEAAADFAFFVHDATELDEPGKRFALTPDEIKLLNPNTGTCPVFRSRSDAEITLGIYRRVPILVREGDPDGNPWGVSFMQGLFNMTSDSDKFHTREELEADGWKRHGNIFTKDNARMLPLYEAKMLHHYDHRWATYERDGSTREVTLDEKDDSTFVALPRYWVAEKQVGERLNGRWDRDWLLGWRNVCRSTDERTTIGFAFSRAAVGHSTPLILGTPPIFLDALASFALDYVARQKLGGTNFTFNYFQQLAVPARKSLHVKCEWFSRYSVAQWISARAAELAWTAWDMEGFARDIGDGGPPFRWIPERRRLIRAELDAAMFHLYGLDRDEVDYVMDTFPIVRRKDEAAHGEYRTKRLILEVYDAMAEAIRTGVPYQSIVDPEPGQGPRHPESSRPDWATPLPLPEEADEQ</sequence>
<dbReference type="Gene3D" id="3.40.50.150">
    <property type="entry name" value="Vaccinia Virus protein VP39"/>
    <property type="match status" value="2"/>
</dbReference>
<feature type="region of interest" description="Disordered" evidence="5">
    <location>
        <begin position="1325"/>
        <end position="1360"/>
    </location>
</feature>
<dbReference type="RefSeq" id="WP_163738227.1">
    <property type="nucleotide sequence ID" value="NZ_JAAGOA010000008.1"/>
</dbReference>
<feature type="domain" description="MmeI-like DNA-methyltransferase" evidence="6">
    <location>
        <begin position="510"/>
        <end position="590"/>
    </location>
</feature>
<keyword evidence="8" id="KW-1185">Reference proteome</keyword>
<dbReference type="SUPFAM" id="SSF53335">
    <property type="entry name" value="S-adenosyl-L-methionine-dependent methyltransferases"/>
    <property type="match status" value="1"/>
</dbReference>
<keyword evidence="2 7" id="KW-0489">Methyltransferase</keyword>
<keyword evidence="3" id="KW-0808">Transferase</keyword>